<dbReference type="AlphaFoldDB" id="A0A7J7S2H3"/>
<comment type="caution">
    <text evidence="2">The sequence shown here is derived from an EMBL/GenBank/DDBJ whole genome shotgun (WGS) entry which is preliminary data.</text>
</comment>
<evidence type="ECO:0000313" key="3">
    <source>
        <dbReference type="Proteomes" id="UP000527355"/>
    </source>
</evidence>
<keyword evidence="3" id="KW-1185">Reference proteome</keyword>
<name>A0A7J7S2H3_MYOMY</name>
<feature type="region of interest" description="Disordered" evidence="1">
    <location>
        <begin position="74"/>
        <end position="94"/>
    </location>
</feature>
<dbReference type="EMBL" id="JABWUV010000020">
    <property type="protein sequence ID" value="KAF6282474.1"/>
    <property type="molecule type" value="Genomic_DNA"/>
</dbReference>
<sequence>MSPHQEVPQRPHRPLPSGLLTPSDLYAPPDSARAEEQPLHRGHRTPPGVWAAAAAPTGLLPGRRAAVNSLEAAQPLPATGTGSCPLTAPREGLSSWTGARWPAAESKSVMGRNFLKPVFPRPRPP</sequence>
<gene>
    <name evidence="2" type="ORF">mMyoMyo1_010110</name>
</gene>
<organism evidence="2 3">
    <name type="scientific">Myotis myotis</name>
    <name type="common">Greater mouse-eared bat</name>
    <name type="synonym">Vespertilio myotis</name>
    <dbReference type="NCBI Taxonomy" id="51298"/>
    <lineage>
        <taxon>Eukaryota</taxon>
        <taxon>Metazoa</taxon>
        <taxon>Chordata</taxon>
        <taxon>Craniata</taxon>
        <taxon>Vertebrata</taxon>
        <taxon>Euteleostomi</taxon>
        <taxon>Mammalia</taxon>
        <taxon>Eutheria</taxon>
        <taxon>Laurasiatheria</taxon>
        <taxon>Chiroptera</taxon>
        <taxon>Yangochiroptera</taxon>
        <taxon>Vespertilionidae</taxon>
        <taxon>Myotis</taxon>
    </lineage>
</organism>
<evidence type="ECO:0000256" key="1">
    <source>
        <dbReference type="SAM" id="MobiDB-lite"/>
    </source>
</evidence>
<reference evidence="2 3" key="1">
    <citation type="journal article" date="2020" name="Nature">
        <title>Six reference-quality genomes reveal evolution of bat adaptations.</title>
        <authorList>
            <person name="Jebb D."/>
            <person name="Huang Z."/>
            <person name="Pippel M."/>
            <person name="Hughes G.M."/>
            <person name="Lavrichenko K."/>
            <person name="Devanna P."/>
            <person name="Winkler S."/>
            <person name="Jermiin L.S."/>
            <person name="Skirmuntt E.C."/>
            <person name="Katzourakis A."/>
            <person name="Burkitt-Gray L."/>
            <person name="Ray D.A."/>
            <person name="Sullivan K.A.M."/>
            <person name="Roscito J.G."/>
            <person name="Kirilenko B.M."/>
            <person name="Davalos L.M."/>
            <person name="Corthals A.P."/>
            <person name="Power M.L."/>
            <person name="Jones G."/>
            <person name="Ransome R.D."/>
            <person name="Dechmann D.K.N."/>
            <person name="Locatelli A.G."/>
            <person name="Puechmaille S.J."/>
            <person name="Fedrigo O."/>
            <person name="Jarvis E.D."/>
            <person name="Hiller M."/>
            <person name="Vernes S.C."/>
            <person name="Myers E.W."/>
            <person name="Teeling E.C."/>
        </authorList>
    </citation>
    <scope>NUCLEOTIDE SEQUENCE [LARGE SCALE GENOMIC DNA]</scope>
    <source>
        <strain evidence="2">MMyoMyo1</strain>
        <tissue evidence="2">Flight muscle</tissue>
    </source>
</reference>
<proteinExistence type="predicted"/>
<protein>
    <submittedName>
        <fullName evidence="2">Uncharacterized protein</fullName>
    </submittedName>
</protein>
<dbReference type="Proteomes" id="UP000527355">
    <property type="component" value="Unassembled WGS sequence"/>
</dbReference>
<accession>A0A7J7S2H3</accession>
<feature type="region of interest" description="Disordered" evidence="1">
    <location>
        <begin position="1"/>
        <end position="49"/>
    </location>
</feature>
<evidence type="ECO:0000313" key="2">
    <source>
        <dbReference type="EMBL" id="KAF6282474.1"/>
    </source>
</evidence>